<keyword evidence="2" id="KW-1185">Reference proteome</keyword>
<dbReference type="EMBL" id="JBICBT010001186">
    <property type="protein sequence ID" value="KAL3079499.1"/>
    <property type="molecule type" value="Genomic_DNA"/>
</dbReference>
<proteinExistence type="predicted"/>
<reference evidence="1 2" key="1">
    <citation type="submission" date="2024-10" db="EMBL/GenBank/DDBJ databases">
        <authorList>
            <person name="Kim D."/>
        </authorList>
    </citation>
    <scope>NUCLEOTIDE SEQUENCE [LARGE SCALE GENOMIC DNA]</scope>
    <source>
        <strain evidence="1">BH-2024</strain>
    </source>
</reference>
<evidence type="ECO:0000313" key="2">
    <source>
        <dbReference type="Proteomes" id="UP001620626"/>
    </source>
</evidence>
<comment type="caution">
    <text evidence="1">The sequence shown here is derived from an EMBL/GenBank/DDBJ whole genome shotgun (WGS) entry which is preliminary data.</text>
</comment>
<protein>
    <submittedName>
        <fullName evidence="1">Uncharacterized protein</fullName>
    </submittedName>
</protein>
<gene>
    <name evidence="1" type="ORF">niasHT_032507</name>
</gene>
<evidence type="ECO:0000313" key="1">
    <source>
        <dbReference type="EMBL" id="KAL3079499.1"/>
    </source>
</evidence>
<name>A0ABD2IH74_9BILA</name>
<dbReference type="AlphaFoldDB" id="A0ABD2IH74"/>
<sequence length="166" mass="18686">MKDPGLRFDITQVKCHNPWVTMDGRKPMPSEEENCHLVEVTEQEVTESIRVMPHLGTLILVKAMGRKKHFGNPFRKGCHRQQRNTGANGHGVLKFRQRYSRFAEKPGIHWTSKSSSLRTPSTDEASHLLNILKLSSTESNTTTNAVPNSQHINGGEMVALTTEKDI</sequence>
<dbReference type="Proteomes" id="UP001620626">
    <property type="component" value="Unassembled WGS sequence"/>
</dbReference>
<accession>A0ABD2IH74</accession>
<organism evidence="1 2">
    <name type="scientific">Heterodera trifolii</name>
    <dbReference type="NCBI Taxonomy" id="157864"/>
    <lineage>
        <taxon>Eukaryota</taxon>
        <taxon>Metazoa</taxon>
        <taxon>Ecdysozoa</taxon>
        <taxon>Nematoda</taxon>
        <taxon>Chromadorea</taxon>
        <taxon>Rhabditida</taxon>
        <taxon>Tylenchina</taxon>
        <taxon>Tylenchomorpha</taxon>
        <taxon>Tylenchoidea</taxon>
        <taxon>Heteroderidae</taxon>
        <taxon>Heteroderinae</taxon>
        <taxon>Heterodera</taxon>
    </lineage>
</organism>